<proteinExistence type="predicted"/>
<reference evidence="1 2" key="1">
    <citation type="submission" date="2005-09" db="EMBL/GenBank/DDBJ databases">
        <authorList>
            <person name="Mural R.J."/>
            <person name="Li P.W."/>
            <person name="Adams M.D."/>
            <person name="Amanatides P.G."/>
            <person name="Baden-Tillson H."/>
            <person name="Barnstead M."/>
            <person name="Chin S.H."/>
            <person name="Dew I."/>
            <person name="Evans C.A."/>
            <person name="Ferriera S."/>
            <person name="Flanigan M."/>
            <person name="Fosler C."/>
            <person name="Glodek A."/>
            <person name="Gu Z."/>
            <person name="Holt R.A."/>
            <person name="Jennings D."/>
            <person name="Kraft C.L."/>
            <person name="Lu F."/>
            <person name="Nguyen T."/>
            <person name="Nusskern D.R."/>
            <person name="Pfannkoch C.M."/>
            <person name="Sitter C."/>
            <person name="Sutton G.G."/>
            <person name="Venter J.C."/>
            <person name="Wang Z."/>
            <person name="Woodage T."/>
            <person name="Zheng X.H."/>
            <person name="Zhong F."/>
        </authorList>
    </citation>
    <scope>NUCLEOTIDE SEQUENCE [LARGE SCALE GENOMIC DNA]</scope>
    <source>
        <strain>BN</strain>
        <strain evidence="2">Sprague-Dawley</strain>
    </source>
</reference>
<dbReference type="AlphaFoldDB" id="A6IA40"/>
<name>A6IA40_RAT</name>
<evidence type="ECO:0000313" key="1">
    <source>
        <dbReference type="EMBL" id="EDM17140.1"/>
    </source>
</evidence>
<sequence length="62" mass="6972">MSELLEQPVISEDRLKQEEHLSRIFPCGKAYLSLTPLCCLDTAPQNPRREAKGLETHGPVPQ</sequence>
<evidence type="ECO:0000313" key="2">
    <source>
        <dbReference type="Proteomes" id="UP000234681"/>
    </source>
</evidence>
<protein>
    <submittedName>
        <fullName evidence="1">RCG39935</fullName>
    </submittedName>
</protein>
<organism evidence="1 2">
    <name type="scientific">Rattus norvegicus</name>
    <name type="common">Rat</name>
    <dbReference type="NCBI Taxonomy" id="10116"/>
    <lineage>
        <taxon>Eukaryota</taxon>
        <taxon>Metazoa</taxon>
        <taxon>Chordata</taxon>
        <taxon>Craniata</taxon>
        <taxon>Vertebrata</taxon>
        <taxon>Euteleostomi</taxon>
        <taxon>Mammalia</taxon>
        <taxon>Eutheria</taxon>
        <taxon>Euarchontoglires</taxon>
        <taxon>Glires</taxon>
        <taxon>Rodentia</taxon>
        <taxon>Myomorpha</taxon>
        <taxon>Muroidea</taxon>
        <taxon>Muridae</taxon>
        <taxon>Murinae</taxon>
        <taxon>Rattus</taxon>
    </lineage>
</organism>
<gene>
    <name evidence="1" type="ORF">rCG_39935</name>
</gene>
<dbReference type="EMBL" id="CH473956">
    <property type="protein sequence ID" value="EDM17140.1"/>
    <property type="molecule type" value="Genomic_DNA"/>
</dbReference>
<accession>A6IA40</accession>
<dbReference type="Proteomes" id="UP000234681">
    <property type="component" value="Chromosome 1"/>
</dbReference>